<dbReference type="OrthoDB" id="1544at2157"/>
<keyword evidence="2" id="KW-1185">Reference proteome</keyword>
<dbReference type="RefSeq" id="WP_179360219.1">
    <property type="nucleotide sequence ID" value="NZ_CP026993.1"/>
</dbReference>
<proteinExistence type="predicted"/>
<accession>A0A7D5M110</accession>
<dbReference type="KEGG" id="ncl:C5F47_05905"/>
<protein>
    <submittedName>
        <fullName evidence="1">Uncharacterized protein</fullName>
    </submittedName>
</protein>
<name>A0A7D5M110_9ARCH</name>
<evidence type="ECO:0000313" key="2">
    <source>
        <dbReference type="Proteomes" id="UP000509771"/>
    </source>
</evidence>
<dbReference type="AlphaFoldDB" id="A0A7D5M110"/>
<gene>
    <name evidence="1" type="ORF">C5F47_05905</name>
</gene>
<evidence type="ECO:0000313" key="1">
    <source>
        <dbReference type="EMBL" id="QLH03115.1"/>
    </source>
</evidence>
<reference evidence="1 2" key="1">
    <citation type="submission" date="2018-02" db="EMBL/GenBank/DDBJ databases">
        <title>Complete genome of Nitrosopumilus cobalaminigenes HCA1.</title>
        <authorList>
            <person name="Qin W."/>
            <person name="Zheng Y."/>
            <person name="Stahl D.A."/>
        </authorList>
    </citation>
    <scope>NUCLEOTIDE SEQUENCE [LARGE SCALE GENOMIC DNA]</scope>
    <source>
        <strain evidence="1 2">HCA1</strain>
    </source>
</reference>
<dbReference type="GeneID" id="56059559"/>
<dbReference type="Proteomes" id="UP000509771">
    <property type="component" value="Chromosome"/>
</dbReference>
<organism evidence="1 2">
    <name type="scientific">Nitrosopumilus cobalaminigenes</name>
    <dbReference type="NCBI Taxonomy" id="1470066"/>
    <lineage>
        <taxon>Archaea</taxon>
        <taxon>Nitrososphaerota</taxon>
        <taxon>Nitrososphaeria</taxon>
        <taxon>Nitrosopumilales</taxon>
        <taxon>Nitrosopumilaceae</taxon>
        <taxon>Nitrosopumilus</taxon>
    </lineage>
</organism>
<dbReference type="EMBL" id="CP026993">
    <property type="protein sequence ID" value="QLH03115.1"/>
    <property type="molecule type" value="Genomic_DNA"/>
</dbReference>
<sequence>MATRDDLKNDILKATEEQEKLMALRKPYLGSKDNEDQMNAFRITTQIMKYEDFIRDTEKQLRTMK</sequence>